<keyword evidence="1" id="KW-0732">Signal</keyword>
<dbReference type="SUPFAM" id="SSF50630">
    <property type="entry name" value="Acid proteases"/>
    <property type="match status" value="1"/>
</dbReference>
<name>A0A7J6KL28_PERCH</name>
<organism evidence="2 3">
    <name type="scientific">Perkinsus chesapeaki</name>
    <name type="common">Clam parasite</name>
    <name type="synonym">Perkinsus andrewsi</name>
    <dbReference type="NCBI Taxonomy" id="330153"/>
    <lineage>
        <taxon>Eukaryota</taxon>
        <taxon>Sar</taxon>
        <taxon>Alveolata</taxon>
        <taxon>Perkinsozoa</taxon>
        <taxon>Perkinsea</taxon>
        <taxon>Perkinsida</taxon>
        <taxon>Perkinsidae</taxon>
        <taxon>Perkinsus</taxon>
    </lineage>
</organism>
<protein>
    <recommendedName>
        <fullName evidence="4">Peptidase A1 domain-containing protein</fullName>
    </recommendedName>
</protein>
<comment type="caution">
    <text evidence="2">The sequence shown here is derived from an EMBL/GenBank/DDBJ whole genome shotgun (WGS) entry which is preliminary data.</text>
</comment>
<sequence>MVLWYIIVVVVADIVSCKHLKLAVSRLNTETADAGLVTTLSVNAQQQTVLVDTGTSKSFFVWKTWYELRAGSGKCKQLLYGCYHRSIAFPKPMQVERVSFEDGASVGIFPYMDSVRFGDFTKAHTTFGLVSASDPPPTEMAPHASF</sequence>
<proteinExistence type="predicted"/>
<dbReference type="AlphaFoldDB" id="A0A7J6KL28"/>
<accession>A0A7J6KL28</accession>
<evidence type="ECO:0000313" key="3">
    <source>
        <dbReference type="Proteomes" id="UP000591131"/>
    </source>
</evidence>
<reference evidence="2 3" key="1">
    <citation type="submission" date="2020-04" db="EMBL/GenBank/DDBJ databases">
        <title>Perkinsus chesapeaki whole genome sequence.</title>
        <authorList>
            <person name="Bogema D.R."/>
        </authorList>
    </citation>
    <scope>NUCLEOTIDE SEQUENCE [LARGE SCALE GENOMIC DNA]</scope>
    <source>
        <strain evidence="2">ATCC PRA-425</strain>
    </source>
</reference>
<dbReference type="Proteomes" id="UP000591131">
    <property type="component" value="Unassembled WGS sequence"/>
</dbReference>
<dbReference type="InterPro" id="IPR021109">
    <property type="entry name" value="Peptidase_aspartic_dom_sf"/>
</dbReference>
<dbReference type="EMBL" id="JAAPAO010002726">
    <property type="protein sequence ID" value="KAF4647281.1"/>
    <property type="molecule type" value="Genomic_DNA"/>
</dbReference>
<feature type="chain" id="PRO_5029755644" description="Peptidase A1 domain-containing protein" evidence="1">
    <location>
        <begin position="18"/>
        <end position="146"/>
    </location>
</feature>
<evidence type="ECO:0000313" key="2">
    <source>
        <dbReference type="EMBL" id="KAF4647281.1"/>
    </source>
</evidence>
<evidence type="ECO:0008006" key="4">
    <source>
        <dbReference type="Google" id="ProtNLM"/>
    </source>
</evidence>
<feature type="non-terminal residue" evidence="2">
    <location>
        <position position="146"/>
    </location>
</feature>
<dbReference type="Gene3D" id="2.40.70.10">
    <property type="entry name" value="Acid Proteases"/>
    <property type="match status" value="1"/>
</dbReference>
<gene>
    <name evidence="2" type="ORF">FOL47_004823</name>
</gene>
<feature type="signal peptide" evidence="1">
    <location>
        <begin position="1"/>
        <end position="17"/>
    </location>
</feature>
<evidence type="ECO:0000256" key="1">
    <source>
        <dbReference type="SAM" id="SignalP"/>
    </source>
</evidence>
<keyword evidence="3" id="KW-1185">Reference proteome</keyword>